<name>A0ABX0AFY9_9GAMM</name>
<evidence type="ECO:0000259" key="1">
    <source>
        <dbReference type="Pfam" id="PF13508"/>
    </source>
</evidence>
<evidence type="ECO:0000313" key="2">
    <source>
        <dbReference type="EMBL" id="NDK39502.1"/>
    </source>
</evidence>
<dbReference type="SUPFAM" id="SSF55729">
    <property type="entry name" value="Acyl-CoA N-acyltransferases (Nat)"/>
    <property type="match status" value="1"/>
</dbReference>
<reference evidence="2 3" key="1">
    <citation type="submission" date="2018-07" db="EMBL/GenBank/DDBJ databases">
        <title>Whole genome Sequencing of Pseudoxanthomonas gei KCTC 32298 (T).</title>
        <authorList>
            <person name="Kumar S."/>
            <person name="Bansal K."/>
            <person name="Kaur A."/>
            <person name="Patil P."/>
            <person name="Sharma S."/>
            <person name="Patil P.B."/>
        </authorList>
    </citation>
    <scope>NUCLEOTIDE SEQUENCE [LARGE SCALE GENOMIC DNA]</scope>
    <source>
        <strain evidence="2 3">KCTC 32298</strain>
    </source>
</reference>
<organism evidence="2 3">
    <name type="scientific">Pseudoxanthomonas gei</name>
    <dbReference type="NCBI Taxonomy" id="1383030"/>
    <lineage>
        <taxon>Bacteria</taxon>
        <taxon>Pseudomonadati</taxon>
        <taxon>Pseudomonadota</taxon>
        <taxon>Gammaproteobacteria</taxon>
        <taxon>Lysobacterales</taxon>
        <taxon>Lysobacteraceae</taxon>
        <taxon>Pseudoxanthomonas</taxon>
    </lineage>
</organism>
<dbReference type="InterPro" id="IPR052523">
    <property type="entry name" value="Trichothecene_AcTrans"/>
</dbReference>
<dbReference type="Pfam" id="PF13508">
    <property type="entry name" value="Acetyltransf_7"/>
    <property type="match status" value="1"/>
</dbReference>
<gene>
    <name evidence="2" type="ORF">DT603_11675</name>
</gene>
<proteinExistence type="predicted"/>
<dbReference type="Proteomes" id="UP001429354">
    <property type="component" value="Unassembled WGS sequence"/>
</dbReference>
<dbReference type="InterPro" id="IPR000182">
    <property type="entry name" value="GNAT_dom"/>
</dbReference>
<dbReference type="Gene3D" id="3.40.630.30">
    <property type="match status" value="1"/>
</dbReference>
<dbReference type="PANTHER" id="PTHR42791">
    <property type="entry name" value="GNAT FAMILY ACETYLTRANSFERASE"/>
    <property type="match status" value="1"/>
</dbReference>
<protein>
    <submittedName>
        <fullName evidence="2">N-acetyltransferase</fullName>
    </submittedName>
</protein>
<dbReference type="RefSeq" id="WP_162350075.1">
    <property type="nucleotide sequence ID" value="NZ_QOVG01000007.1"/>
</dbReference>
<keyword evidence="3" id="KW-1185">Reference proteome</keyword>
<dbReference type="EMBL" id="QOVG01000007">
    <property type="protein sequence ID" value="NDK39502.1"/>
    <property type="molecule type" value="Genomic_DNA"/>
</dbReference>
<comment type="caution">
    <text evidence="2">The sequence shown here is derived from an EMBL/GenBank/DDBJ whole genome shotgun (WGS) entry which is preliminary data.</text>
</comment>
<dbReference type="CDD" id="cd04301">
    <property type="entry name" value="NAT_SF"/>
    <property type="match status" value="1"/>
</dbReference>
<accession>A0ABX0AFY9</accession>
<evidence type="ECO:0000313" key="3">
    <source>
        <dbReference type="Proteomes" id="UP001429354"/>
    </source>
</evidence>
<dbReference type="PANTHER" id="PTHR42791:SF1">
    <property type="entry name" value="N-ACETYLTRANSFERASE DOMAIN-CONTAINING PROTEIN"/>
    <property type="match status" value="1"/>
</dbReference>
<dbReference type="InterPro" id="IPR016181">
    <property type="entry name" value="Acyl_CoA_acyltransferase"/>
</dbReference>
<feature type="domain" description="N-acetyltransferase" evidence="1">
    <location>
        <begin position="120"/>
        <end position="178"/>
    </location>
</feature>
<sequence length="197" mass="21616">MQVSVAQPHDIDQAVDCLTSAFSADPITRFLLQPGQEYPNRLRHFFSLLMQARVVLGMPVLLSRDASAVHGAAMGYTTSRPEWPSEVSESWEALAKAIPGFDERMSVYDCIAESYKPQAAHYYLGAIGVHPAMHGLGIGAQLLRSFCALSDYDQESAGVYLETANPANVKFYEQSGFTISGSGSIGDDTIWCMFRPR</sequence>